<organism evidence="7 8">
    <name type="scientific">Roseomonas mucosa</name>
    <dbReference type="NCBI Taxonomy" id="207340"/>
    <lineage>
        <taxon>Bacteria</taxon>
        <taxon>Pseudomonadati</taxon>
        <taxon>Pseudomonadota</taxon>
        <taxon>Alphaproteobacteria</taxon>
        <taxon>Acetobacterales</taxon>
        <taxon>Roseomonadaceae</taxon>
        <taxon>Roseomonas</taxon>
    </lineage>
</organism>
<evidence type="ECO:0000313" key="7">
    <source>
        <dbReference type="EMBL" id="SUE41750.1"/>
    </source>
</evidence>
<dbReference type="GO" id="GO:0016788">
    <property type="term" value="F:hydrolase activity, acting on ester bonds"/>
    <property type="evidence" value="ECO:0007669"/>
    <property type="project" value="UniProtKB-UniRule"/>
</dbReference>
<evidence type="ECO:0000256" key="1">
    <source>
        <dbReference type="ARBA" id="ARBA00022490"/>
    </source>
</evidence>
<dbReference type="GO" id="GO:0000967">
    <property type="term" value="P:rRNA 5'-end processing"/>
    <property type="evidence" value="ECO:0007669"/>
    <property type="project" value="UniProtKB-UniRule"/>
</dbReference>
<dbReference type="InterPro" id="IPR006641">
    <property type="entry name" value="YqgF/RNaseH-like_dom"/>
</dbReference>
<dbReference type="SUPFAM" id="SSF53098">
    <property type="entry name" value="Ribonuclease H-like"/>
    <property type="match status" value="1"/>
</dbReference>
<keyword evidence="1 5" id="KW-0963">Cytoplasm</keyword>
<dbReference type="NCBIfam" id="TIGR00250">
    <property type="entry name" value="RNAse_H_YqgF"/>
    <property type="match status" value="1"/>
</dbReference>
<dbReference type="GeneID" id="99634481"/>
<dbReference type="EC" id="3.1.-.-" evidence="5"/>
<dbReference type="RefSeq" id="WP_026032992.1">
    <property type="nucleotide sequence ID" value="NZ_AP031462.1"/>
</dbReference>
<protein>
    <recommendedName>
        <fullName evidence="5">Putative pre-16S rRNA nuclease</fullName>
        <ecNumber evidence="5">3.1.-.-</ecNumber>
    </recommendedName>
</protein>
<proteinExistence type="inferred from homology"/>
<dbReference type="GO" id="GO:0005829">
    <property type="term" value="C:cytosol"/>
    <property type="evidence" value="ECO:0007669"/>
    <property type="project" value="TreeGrafter"/>
</dbReference>
<evidence type="ECO:0000313" key="8">
    <source>
        <dbReference type="Proteomes" id="UP000254919"/>
    </source>
</evidence>
<dbReference type="InterPro" id="IPR005227">
    <property type="entry name" value="YqgF"/>
</dbReference>
<keyword evidence="3 5" id="KW-0540">Nuclease</keyword>
<dbReference type="InterPro" id="IPR037027">
    <property type="entry name" value="YqgF/RNaseH-like_dom_sf"/>
</dbReference>
<feature type="domain" description="YqgF/RNase H-like" evidence="6">
    <location>
        <begin position="17"/>
        <end position="117"/>
    </location>
</feature>
<dbReference type="InterPro" id="IPR012337">
    <property type="entry name" value="RNaseH-like_sf"/>
</dbReference>
<dbReference type="EMBL" id="UGVN01000001">
    <property type="protein sequence ID" value="SUE41750.1"/>
    <property type="molecule type" value="Genomic_DNA"/>
</dbReference>
<accession>A0A379N5S1</accession>
<comment type="similarity">
    <text evidence="5">Belongs to the YqgF HJR family.</text>
</comment>
<evidence type="ECO:0000259" key="6">
    <source>
        <dbReference type="SMART" id="SM00732"/>
    </source>
</evidence>
<gene>
    <name evidence="7" type="primary">yrrK</name>
    <name evidence="7" type="ORF">NCTC13291_03348</name>
</gene>
<keyword evidence="4 5" id="KW-0378">Hydrolase</keyword>
<dbReference type="SMART" id="SM00732">
    <property type="entry name" value="YqgFc"/>
    <property type="match status" value="1"/>
</dbReference>
<dbReference type="Gene3D" id="3.30.420.140">
    <property type="entry name" value="YqgF/RNase H-like domain"/>
    <property type="match status" value="1"/>
</dbReference>
<dbReference type="Pfam" id="PF03652">
    <property type="entry name" value="RuvX"/>
    <property type="match status" value="1"/>
</dbReference>
<evidence type="ECO:0000256" key="5">
    <source>
        <dbReference type="HAMAP-Rule" id="MF_00651"/>
    </source>
</evidence>
<dbReference type="AlphaFoldDB" id="A0A379N5S1"/>
<name>A0A379N5S1_9PROT</name>
<sequence length="158" mass="16235">MPLLPLPELRAALPRDARLIGIDPGRRTIGLALSDVLLMLATPYRAIPRGKLAANAAEIRAIAAREGAGGLVVGLPLGLDGSFGPAAQAAKDWAMAVSEATGLPAALWDERLSSSAVNRMLIGEADLSRAKRAKAVDAAAAAYTLQSALDATRPPPAP</sequence>
<comment type="function">
    <text evidence="5">Could be a nuclease involved in processing of the 5'-end of pre-16S rRNA.</text>
</comment>
<dbReference type="Proteomes" id="UP000254919">
    <property type="component" value="Unassembled WGS sequence"/>
</dbReference>
<dbReference type="HAMAP" id="MF_00651">
    <property type="entry name" value="Nuclease_YqgF"/>
    <property type="match status" value="1"/>
</dbReference>
<dbReference type="PANTHER" id="PTHR33317">
    <property type="entry name" value="POLYNUCLEOTIDYL TRANSFERASE, RIBONUCLEASE H-LIKE SUPERFAMILY PROTEIN"/>
    <property type="match status" value="1"/>
</dbReference>
<comment type="subcellular location">
    <subcellularLocation>
        <location evidence="5">Cytoplasm</location>
    </subcellularLocation>
</comment>
<dbReference type="CDD" id="cd16964">
    <property type="entry name" value="YqgF"/>
    <property type="match status" value="1"/>
</dbReference>
<evidence type="ECO:0000256" key="4">
    <source>
        <dbReference type="ARBA" id="ARBA00022801"/>
    </source>
</evidence>
<evidence type="ECO:0000256" key="2">
    <source>
        <dbReference type="ARBA" id="ARBA00022517"/>
    </source>
</evidence>
<dbReference type="GO" id="GO:0004518">
    <property type="term" value="F:nuclease activity"/>
    <property type="evidence" value="ECO:0007669"/>
    <property type="project" value="UniProtKB-KW"/>
</dbReference>
<evidence type="ECO:0000256" key="3">
    <source>
        <dbReference type="ARBA" id="ARBA00022722"/>
    </source>
</evidence>
<keyword evidence="2 5" id="KW-0690">Ribosome biogenesis</keyword>
<reference evidence="7 8" key="1">
    <citation type="submission" date="2018-06" db="EMBL/GenBank/DDBJ databases">
        <authorList>
            <consortium name="Pathogen Informatics"/>
            <person name="Doyle S."/>
        </authorList>
    </citation>
    <scope>NUCLEOTIDE SEQUENCE [LARGE SCALE GENOMIC DNA]</scope>
    <source>
        <strain evidence="7 8">NCTC13291</strain>
    </source>
</reference>
<dbReference type="PANTHER" id="PTHR33317:SF4">
    <property type="entry name" value="POLYNUCLEOTIDYL TRANSFERASE, RIBONUCLEASE H-LIKE SUPERFAMILY PROTEIN"/>
    <property type="match status" value="1"/>
</dbReference>